<dbReference type="PANTHER" id="PTHR42759:SF1">
    <property type="entry name" value="MAGNESIUM-CHELATASE SUBUNIT CHLD"/>
    <property type="match status" value="1"/>
</dbReference>
<evidence type="ECO:0000256" key="2">
    <source>
        <dbReference type="ARBA" id="ARBA00022840"/>
    </source>
</evidence>
<dbReference type="SMART" id="SM00382">
    <property type="entry name" value="AAA"/>
    <property type="match status" value="1"/>
</dbReference>
<name>A0A6J4KWM1_9BACT</name>
<evidence type="ECO:0000259" key="4">
    <source>
        <dbReference type="SMART" id="SM00382"/>
    </source>
</evidence>
<dbReference type="InterPro" id="IPR041628">
    <property type="entry name" value="ChlI/MoxR_AAA_lid"/>
</dbReference>
<dbReference type="Gene3D" id="3.40.50.300">
    <property type="entry name" value="P-loop containing nucleotide triphosphate hydrolases"/>
    <property type="match status" value="1"/>
</dbReference>
<dbReference type="FunFam" id="3.40.50.300:FF:000640">
    <property type="entry name" value="MoxR family ATPase"/>
    <property type="match status" value="1"/>
</dbReference>
<dbReference type="InterPro" id="IPR011703">
    <property type="entry name" value="ATPase_AAA-3"/>
</dbReference>
<evidence type="ECO:0000256" key="3">
    <source>
        <dbReference type="ARBA" id="ARBA00061607"/>
    </source>
</evidence>
<dbReference type="PANTHER" id="PTHR42759">
    <property type="entry name" value="MOXR FAMILY PROTEIN"/>
    <property type="match status" value="1"/>
</dbReference>
<organism evidence="5">
    <name type="scientific">uncultured Gemmatimonadota bacterium</name>
    <dbReference type="NCBI Taxonomy" id="203437"/>
    <lineage>
        <taxon>Bacteria</taxon>
        <taxon>Pseudomonadati</taxon>
        <taxon>Gemmatimonadota</taxon>
        <taxon>environmental samples</taxon>
    </lineage>
</organism>
<dbReference type="AlphaFoldDB" id="A0A6J4KWM1"/>
<dbReference type="InterPro" id="IPR003593">
    <property type="entry name" value="AAA+_ATPase"/>
</dbReference>
<sequence>MTILDTQAASGDRAQAVLDRLGGVVLGQEEVLRHMMVALLAGGHALMEGVPGTAKTLSIRSLALALELRFGRVQFTPDLMPTDLVGVNMLDELKREFVYHPGPIFTDLLLADEINRAPAKTQAALLEAMAERQVTVDGRTRPLPAAFTVFASQNPVEYEGTYPLPEAQLDRFLLKIVIDYPGAEAERAILDRYADGFSADRAESYGLQPMMSSAELAELRRAVAAVHVEPSVRDYITRIVRATRDEPTLALGASPRASVALFLASRAEALLAGRDFVTPDDVKALALPVLRHRVTLTPEAEVEGRTVDERLTGLLQTLPAPSR</sequence>
<dbReference type="GO" id="GO:0016887">
    <property type="term" value="F:ATP hydrolysis activity"/>
    <property type="evidence" value="ECO:0007669"/>
    <property type="project" value="InterPro"/>
</dbReference>
<feature type="domain" description="AAA+ ATPase" evidence="4">
    <location>
        <begin position="41"/>
        <end position="182"/>
    </location>
</feature>
<dbReference type="Gene3D" id="1.10.8.80">
    <property type="entry name" value="Magnesium chelatase subunit I, C-Terminal domain"/>
    <property type="match status" value="1"/>
</dbReference>
<proteinExistence type="inferred from homology"/>
<accession>A0A6J4KWM1</accession>
<comment type="similarity">
    <text evidence="3">Belongs to the MoxR family.</text>
</comment>
<dbReference type="EMBL" id="CADCTW010000088">
    <property type="protein sequence ID" value="CAA9316899.1"/>
    <property type="molecule type" value="Genomic_DNA"/>
</dbReference>
<dbReference type="PIRSF" id="PIRSF002849">
    <property type="entry name" value="AAA_ATPase_chaperone_MoxR_prd"/>
    <property type="match status" value="1"/>
</dbReference>
<keyword evidence="2" id="KW-0067">ATP-binding</keyword>
<evidence type="ECO:0000256" key="1">
    <source>
        <dbReference type="ARBA" id="ARBA00022741"/>
    </source>
</evidence>
<dbReference type="GO" id="GO:0005524">
    <property type="term" value="F:ATP binding"/>
    <property type="evidence" value="ECO:0007669"/>
    <property type="project" value="UniProtKB-KW"/>
</dbReference>
<dbReference type="Pfam" id="PF07726">
    <property type="entry name" value="AAA_3"/>
    <property type="match status" value="1"/>
</dbReference>
<gene>
    <name evidence="5" type="ORF">AVDCRST_MAG68-1605</name>
</gene>
<dbReference type="InterPro" id="IPR050764">
    <property type="entry name" value="CbbQ/NirQ/NorQ/GpvN"/>
</dbReference>
<keyword evidence="1" id="KW-0547">Nucleotide-binding</keyword>
<dbReference type="InterPro" id="IPR027417">
    <property type="entry name" value="P-loop_NTPase"/>
</dbReference>
<evidence type="ECO:0000313" key="5">
    <source>
        <dbReference type="EMBL" id="CAA9316899.1"/>
    </source>
</evidence>
<dbReference type="Pfam" id="PF17863">
    <property type="entry name" value="AAA_lid_2"/>
    <property type="match status" value="1"/>
</dbReference>
<dbReference type="SUPFAM" id="SSF52540">
    <property type="entry name" value="P-loop containing nucleoside triphosphate hydrolases"/>
    <property type="match status" value="1"/>
</dbReference>
<reference evidence="5" key="1">
    <citation type="submission" date="2020-02" db="EMBL/GenBank/DDBJ databases">
        <authorList>
            <person name="Meier V. D."/>
        </authorList>
    </citation>
    <scope>NUCLEOTIDE SEQUENCE</scope>
    <source>
        <strain evidence="5">AVDCRST_MAG68</strain>
    </source>
</reference>
<protein>
    <submittedName>
        <fullName evidence="5">FIG022979: MoxR-like ATPases</fullName>
    </submittedName>
</protein>